<dbReference type="AlphaFoldDB" id="A0A0F6IDJ0"/>
<accession>A0A0F6IDJ0</accession>
<dbReference type="Proteomes" id="UP000012164">
    <property type="component" value="Unassembled WGS sequence"/>
</dbReference>
<name>A0A0F6IDJ0_LEPIR</name>
<sequence>MPLGDLDEEKICFSPNCFAQTCFIQINVGTPTLKKVNSGDLLG</sequence>
<organism evidence="1 2">
    <name type="scientific">Leptospira interrogans str. FPW1039</name>
    <dbReference type="NCBI Taxonomy" id="1193040"/>
    <lineage>
        <taxon>Bacteria</taxon>
        <taxon>Pseudomonadati</taxon>
        <taxon>Spirochaetota</taxon>
        <taxon>Spirochaetia</taxon>
        <taxon>Leptospirales</taxon>
        <taxon>Leptospiraceae</taxon>
        <taxon>Leptospira</taxon>
    </lineage>
</organism>
<evidence type="ECO:0000313" key="1">
    <source>
        <dbReference type="EMBL" id="EMJ36115.1"/>
    </source>
</evidence>
<reference evidence="1 2" key="1">
    <citation type="submission" date="2013-01" db="EMBL/GenBank/DDBJ databases">
        <authorList>
            <person name="Harkins D.M."/>
            <person name="Durkin A.S."/>
            <person name="Brinkac L.M."/>
            <person name="Haft D.H."/>
            <person name="Selengut J.D."/>
            <person name="Sanka R."/>
            <person name="DePew J."/>
            <person name="Purushe J."/>
            <person name="Peacock S.J."/>
            <person name="Thaipadungpanit J."/>
            <person name="Wuthiekanun V.W."/>
            <person name="Day N.P."/>
            <person name="Vinetz J.M."/>
            <person name="Sutton G.G."/>
            <person name="Nierman W.C."/>
            <person name="Fouts D.E."/>
        </authorList>
    </citation>
    <scope>NUCLEOTIDE SEQUENCE [LARGE SCALE GENOMIC DNA]</scope>
    <source>
        <strain evidence="1 2">FPW1039</strain>
    </source>
</reference>
<dbReference type="EMBL" id="AKWR02000141">
    <property type="protein sequence ID" value="EMJ36115.1"/>
    <property type="molecule type" value="Genomic_DNA"/>
</dbReference>
<gene>
    <name evidence="1" type="ORF">LEP1GSC079_2388</name>
</gene>
<protein>
    <submittedName>
        <fullName evidence="1">Uncharacterized protein</fullName>
    </submittedName>
</protein>
<comment type="caution">
    <text evidence="1">The sequence shown here is derived from an EMBL/GenBank/DDBJ whole genome shotgun (WGS) entry which is preliminary data.</text>
</comment>
<evidence type="ECO:0000313" key="2">
    <source>
        <dbReference type="Proteomes" id="UP000012164"/>
    </source>
</evidence>
<proteinExistence type="predicted"/>